<dbReference type="InterPro" id="IPR000485">
    <property type="entry name" value="AsnC-type_HTH_dom"/>
</dbReference>
<organism evidence="6 8">
    <name type="scientific">Pseudomonas grimontii</name>
    <dbReference type="NCBI Taxonomy" id="129847"/>
    <lineage>
        <taxon>Bacteria</taxon>
        <taxon>Pseudomonadati</taxon>
        <taxon>Pseudomonadota</taxon>
        <taxon>Gammaproteobacteria</taxon>
        <taxon>Pseudomonadales</taxon>
        <taxon>Pseudomonadaceae</taxon>
        <taxon>Pseudomonas</taxon>
    </lineage>
</organism>
<dbReference type="EMBL" id="VFES01000017">
    <property type="protein sequence ID" value="TWR62433.1"/>
    <property type="molecule type" value="Genomic_DNA"/>
</dbReference>
<dbReference type="PANTHER" id="PTHR30154:SF53">
    <property type="entry name" value="HTH-TYPE TRANSCRIPTIONAL REGULATOR LRPC"/>
    <property type="match status" value="1"/>
</dbReference>
<dbReference type="GO" id="GO:0043200">
    <property type="term" value="P:response to amino acid"/>
    <property type="evidence" value="ECO:0007669"/>
    <property type="project" value="TreeGrafter"/>
</dbReference>
<dbReference type="Pfam" id="PF13412">
    <property type="entry name" value="HTH_24"/>
    <property type="match status" value="1"/>
</dbReference>
<dbReference type="PRINTS" id="PR00033">
    <property type="entry name" value="HTHASNC"/>
</dbReference>
<dbReference type="PANTHER" id="PTHR30154">
    <property type="entry name" value="LEUCINE-RESPONSIVE REGULATORY PROTEIN"/>
    <property type="match status" value="1"/>
</dbReference>
<dbReference type="InterPro" id="IPR036388">
    <property type="entry name" value="WH-like_DNA-bd_sf"/>
</dbReference>
<dbReference type="RefSeq" id="WP_090399822.1">
    <property type="nucleotide sequence ID" value="NZ_CAUSAB010000014.1"/>
</dbReference>
<dbReference type="PROSITE" id="PS50956">
    <property type="entry name" value="HTH_ASNC_2"/>
    <property type="match status" value="1"/>
</dbReference>
<dbReference type="InterPro" id="IPR019888">
    <property type="entry name" value="Tscrpt_reg_AsnC-like"/>
</dbReference>
<proteinExistence type="predicted"/>
<dbReference type="Gene3D" id="1.10.10.10">
    <property type="entry name" value="Winged helix-like DNA-binding domain superfamily/Winged helix DNA-binding domain"/>
    <property type="match status" value="1"/>
</dbReference>
<feature type="domain" description="HTH asnC-type" evidence="4">
    <location>
        <begin position="1"/>
        <end position="62"/>
    </location>
</feature>
<evidence type="ECO:0000313" key="8">
    <source>
        <dbReference type="Proteomes" id="UP000317267"/>
    </source>
</evidence>
<gene>
    <name evidence="6" type="ORF">FIV39_24140</name>
    <name evidence="5" type="ORF">SAMN04490186_0076</name>
</gene>
<sequence>MDRIDIKILSVVQDSGRISITELSKHAGLSIPATTDRLRKLEDAGVISGYGAQVDPAKLGFGISAVVGMTTFKPSKTKLIATLNDIPEVVECLHVTGDDSYLIRIYAKSMSDLESIIGKVNNYGETRTSIVLSVPIERRKLVFFDK</sequence>
<dbReference type="SMART" id="SM00344">
    <property type="entry name" value="HTH_ASNC"/>
    <property type="match status" value="1"/>
</dbReference>
<dbReference type="GO" id="GO:0043565">
    <property type="term" value="F:sequence-specific DNA binding"/>
    <property type="evidence" value="ECO:0007669"/>
    <property type="project" value="InterPro"/>
</dbReference>
<reference evidence="5 7" key="1">
    <citation type="submission" date="2016-10" db="EMBL/GenBank/DDBJ databases">
        <authorList>
            <person name="Varghese N."/>
            <person name="Submissions S."/>
        </authorList>
    </citation>
    <scope>NUCLEOTIDE SEQUENCE [LARGE SCALE GENOMIC DNA]</scope>
    <source>
        <strain evidence="5 7">BS2976</strain>
    </source>
</reference>
<name>A0A1H0XKP4_9PSED</name>
<evidence type="ECO:0000313" key="5">
    <source>
        <dbReference type="EMBL" id="SDQ03432.1"/>
    </source>
</evidence>
<protein>
    <submittedName>
        <fullName evidence="6">Lrp/AsnC family transcriptional regulator</fullName>
    </submittedName>
    <submittedName>
        <fullName evidence="5">Transcriptional regulator, AsnC family</fullName>
    </submittedName>
</protein>
<evidence type="ECO:0000256" key="2">
    <source>
        <dbReference type="ARBA" id="ARBA00023125"/>
    </source>
</evidence>
<dbReference type="GO" id="GO:0006355">
    <property type="term" value="P:regulation of DNA-templated transcription"/>
    <property type="evidence" value="ECO:0007669"/>
    <property type="project" value="UniProtKB-ARBA"/>
</dbReference>
<evidence type="ECO:0000259" key="4">
    <source>
        <dbReference type="PROSITE" id="PS50956"/>
    </source>
</evidence>
<dbReference type="Gene3D" id="3.30.70.920">
    <property type="match status" value="1"/>
</dbReference>
<keyword evidence="2" id="KW-0238">DNA-binding</keyword>
<evidence type="ECO:0000313" key="6">
    <source>
        <dbReference type="EMBL" id="TWR62433.1"/>
    </source>
</evidence>
<dbReference type="SUPFAM" id="SSF46785">
    <property type="entry name" value="Winged helix' DNA-binding domain"/>
    <property type="match status" value="1"/>
</dbReference>
<dbReference type="Proteomes" id="UP000317267">
    <property type="component" value="Unassembled WGS sequence"/>
</dbReference>
<dbReference type="Proteomes" id="UP000198740">
    <property type="component" value="Unassembled WGS sequence"/>
</dbReference>
<accession>A0A1H0XKP4</accession>
<comment type="caution">
    <text evidence="6">The sequence shown here is derived from an EMBL/GenBank/DDBJ whole genome shotgun (WGS) entry which is preliminary data.</text>
</comment>
<reference evidence="6 8" key="2">
    <citation type="submission" date="2019-06" db="EMBL/GenBank/DDBJ databases">
        <title>Pseudomonas bimorpha sp. nov. isolated from bovine raw milk and skim milk concentrate.</title>
        <authorList>
            <person name="Hofmann K."/>
            <person name="Huptas C."/>
            <person name="Doll E."/>
            <person name="Scherer S."/>
            <person name="Wenning M."/>
        </authorList>
    </citation>
    <scope>NUCLEOTIDE SEQUENCE [LARGE SCALE GENOMIC DNA]</scope>
    <source>
        <strain evidence="6 8">DSM 17515</strain>
    </source>
</reference>
<evidence type="ECO:0000313" key="7">
    <source>
        <dbReference type="Proteomes" id="UP000198740"/>
    </source>
</evidence>
<dbReference type="GO" id="GO:0005829">
    <property type="term" value="C:cytosol"/>
    <property type="evidence" value="ECO:0007669"/>
    <property type="project" value="TreeGrafter"/>
</dbReference>
<keyword evidence="3" id="KW-0804">Transcription</keyword>
<evidence type="ECO:0000256" key="1">
    <source>
        <dbReference type="ARBA" id="ARBA00023015"/>
    </source>
</evidence>
<keyword evidence="7" id="KW-1185">Reference proteome</keyword>
<dbReference type="AlphaFoldDB" id="A0A1H0XKP4"/>
<dbReference type="InterPro" id="IPR019887">
    <property type="entry name" value="Tscrpt_reg_AsnC/Lrp_C"/>
</dbReference>
<dbReference type="InterPro" id="IPR011991">
    <property type="entry name" value="ArsR-like_HTH"/>
</dbReference>
<evidence type="ECO:0000256" key="3">
    <source>
        <dbReference type="ARBA" id="ARBA00023163"/>
    </source>
</evidence>
<dbReference type="InterPro" id="IPR011008">
    <property type="entry name" value="Dimeric_a/b-barrel"/>
</dbReference>
<keyword evidence="1" id="KW-0805">Transcription regulation</keyword>
<dbReference type="OrthoDB" id="5476at2"/>
<dbReference type="SUPFAM" id="SSF54909">
    <property type="entry name" value="Dimeric alpha+beta barrel"/>
    <property type="match status" value="1"/>
</dbReference>
<dbReference type="CDD" id="cd00090">
    <property type="entry name" value="HTH_ARSR"/>
    <property type="match status" value="1"/>
</dbReference>
<dbReference type="Pfam" id="PF01037">
    <property type="entry name" value="AsnC_trans_reg"/>
    <property type="match status" value="1"/>
</dbReference>
<dbReference type="InterPro" id="IPR036390">
    <property type="entry name" value="WH_DNA-bd_sf"/>
</dbReference>
<dbReference type="EMBL" id="FNKM01000001">
    <property type="protein sequence ID" value="SDQ03432.1"/>
    <property type="molecule type" value="Genomic_DNA"/>
</dbReference>